<organism evidence="6 7">
    <name type="scientific">Heterostelium pallidum (strain ATCC 26659 / Pp 5 / PN500)</name>
    <name type="common">Cellular slime mold</name>
    <name type="synonym">Polysphondylium pallidum</name>
    <dbReference type="NCBI Taxonomy" id="670386"/>
    <lineage>
        <taxon>Eukaryota</taxon>
        <taxon>Amoebozoa</taxon>
        <taxon>Evosea</taxon>
        <taxon>Eumycetozoa</taxon>
        <taxon>Dictyostelia</taxon>
        <taxon>Acytosteliales</taxon>
        <taxon>Acytosteliaceae</taxon>
        <taxon>Heterostelium</taxon>
    </lineage>
</organism>
<dbReference type="InParanoid" id="D3BCC1"/>
<dbReference type="InterPro" id="IPR000092">
    <property type="entry name" value="Polyprenyl_synt"/>
</dbReference>
<dbReference type="InterPro" id="IPR033749">
    <property type="entry name" value="Polyprenyl_synt_CS"/>
</dbReference>
<dbReference type="GO" id="GO:0004161">
    <property type="term" value="F:dimethylallyltranstransferase activity"/>
    <property type="evidence" value="ECO:0007669"/>
    <property type="project" value="TreeGrafter"/>
</dbReference>
<dbReference type="SUPFAM" id="SSF48576">
    <property type="entry name" value="Terpenoid synthases"/>
    <property type="match status" value="1"/>
</dbReference>
<dbReference type="GO" id="GO:0004337">
    <property type="term" value="F:(2E,6E)-farnesyl diphosphate synthase activity"/>
    <property type="evidence" value="ECO:0007669"/>
    <property type="project" value="TreeGrafter"/>
</dbReference>
<comment type="similarity">
    <text evidence="5">Belongs to the FPP/GGPP synthase family.</text>
</comment>
<dbReference type="STRING" id="670386.D3BCC1"/>
<proteinExistence type="inferred from homology"/>
<dbReference type="GO" id="GO:0046872">
    <property type="term" value="F:metal ion binding"/>
    <property type="evidence" value="ECO:0007669"/>
    <property type="project" value="UniProtKB-KW"/>
</dbReference>
<sequence length="256" mass="29575">MLVIDDIVDRGLTRRGRTCWYLSSNTSSKDPNAKVGNMAIFDACMLENMIYVILKKYFSRESYYVDLIHLYSEVCLKTYLGQMLDVLTEPTVGSLDGFTIENYNKIVEYKTSYLVFYLPIMAPMTLVGKGGTLDQSTKDLIVSMGTYFQIRDDYEDCYLDPKYNGKIGRDVEDNKCSWLIVQAVKRANQEQLEILKNNYGKDEPYRVALVKELYNQLQLENVFKEYEIEFLSLTRPKIENSTTIPPSVLLSILQIE</sequence>
<reference evidence="6 7" key="1">
    <citation type="journal article" date="2011" name="Genome Res.">
        <title>Phylogeny-wide analysis of social amoeba genomes highlights ancient origins for complex intercellular communication.</title>
        <authorList>
            <person name="Heidel A.J."/>
            <person name="Lawal H.M."/>
            <person name="Felder M."/>
            <person name="Schilde C."/>
            <person name="Helps N.R."/>
            <person name="Tunggal B."/>
            <person name="Rivero F."/>
            <person name="John U."/>
            <person name="Schleicher M."/>
            <person name="Eichinger L."/>
            <person name="Platzer M."/>
            <person name="Noegel A.A."/>
            <person name="Schaap P."/>
            <person name="Gloeckner G."/>
        </authorList>
    </citation>
    <scope>NUCLEOTIDE SEQUENCE [LARGE SCALE GENOMIC DNA]</scope>
    <source>
        <strain evidence="7">ATCC 26659 / Pp 5 / PN500</strain>
    </source>
</reference>
<evidence type="ECO:0000313" key="7">
    <source>
        <dbReference type="Proteomes" id="UP000001396"/>
    </source>
</evidence>
<dbReference type="Pfam" id="PF00348">
    <property type="entry name" value="polyprenyl_synt"/>
    <property type="match status" value="1"/>
</dbReference>
<dbReference type="Gene3D" id="1.10.600.10">
    <property type="entry name" value="Farnesyl Diphosphate Synthase"/>
    <property type="match status" value="1"/>
</dbReference>
<accession>D3BCC1</accession>
<evidence type="ECO:0000256" key="1">
    <source>
        <dbReference type="ARBA" id="ARBA00001946"/>
    </source>
</evidence>
<evidence type="ECO:0000256" key="3">
    <source>
        <dbReference type="ARBA" id="ARBA00022723"/>
    </source>
</evidence>
<dbReference type="InterPro" id="IPR039702">
    <property type="entry name" value="FPS1-like"/>
</dbReference>
<dbReference type="PANTHER" id="PTHR11525:SF0">
    <property type="entry name" value="FARNESYL PYROPHOSPHATE SYNTHASE"/>
    <property type="match status" value="1"/>
</dbReference>
<evidence type="ECO:0000256" key="5">
    <source>
        <dbReference type="RuleBase" id="RU004466"/>
    </source>
</evidence>
<dbReference type="PROSITE" id="PS00723">
    <property type="entry name" value="POLYPRENYL_SYNTHASE_1"/>
    <property type="match status" value="1"/>
</dbReference>
<dbReference type="SFLD" id="SFLDS00005">
    <property type="entry name" value="Isoprenoid_Synthase_Type_I"/>
    <property type="match status" value="1"/>
</dbReference>
<dbReference type="OMA" id="THESRQW"/>
<keyword evidence="3" id="KW-0479">Metal-binding</keyword>
<gene>
    <name evidence="6" type="primary">fps</name>
    <name evidence="6" type="ORF">PPL_06146</name>
</gene>
<dbReference type="GO" id="GO:0045337">
    <property type="term" value="P:farnesyl diphosphate biosynthetic process"/>
    <property type="evidence" value="ECO:0007669"/>
    <property type="project" value="TreeGrafter"/>
</dbReference>
<protein>
    <submittedName>
        <fullName evidence="6">Farnesyl diphosphate synthase</fullName>
    </submittedName>
</protein>
<dbReference type="GO" id="GO:0005737">
    <property type="term" value="C:cytoplasm"/>
    <property type="evidence" value="ECO:0007669"/>
    <property type="project" value="TreeGrafter"/>
</dbReference>
<evidence type="ECO:0000256" key="2">
    <source>
        <dbReference type="ARBA" id="ARBA00022679"/>
    </source>
</evidence>
<dbReference type="PANTHER" id="PTHR11525">
    <property type="entry name" value="FARNESYL-PYROPHOSPHATE SYNTHETASE"/>
    <property type="match status" value="1"/>
</dbReference>
<dbReference type="FunCoup" id="D3BCC1">
    <property type="interactions" value="768"/>
</dbReference>
<evidence type="ECO:0000256" key="4">
    <source>
        <dbReference type="ARBA" id="ARBA00022842"/>
    </source>
</evidence>
<comment type="caution">
    <text evidence="6">The sequence shown here is derived from an EMBL/GenBank/DDBJ whole genome shotgun (WGS) entry which is preliminary data.</text>
</comment>
<dbReference type="InterPro" id="IPR008949">
    <property type="entry name" value="Isoprenoid_synthase_dom_sf"/>
</dbReference>
<keyword evidence="2 5" id="KW-0808">Transferase</keyword>
<name>D3BCC1_HETP5</name>
<comment type="cofactor">
    <cofactor evidence="1">
        <name>Mg(2+)</name>
        <dbReference type="ChEBI" id="CHEBI:18420"/>
    </cofactor>
</comment>
<dbReference type="Proteomes" id="UP000001396">
    <property type="component" value="Unassembled WGS sequence"/>
</dbReference>
<keyword evidence="4" id="KW-0460">Magnesium</keyword>
<dbReference type="AlphaFoldDB" id="D3BCC1"/>
<dbReference type="EMBL" id="ADBJ01000027">
    <property type="protein sequence ID" value="EFA80911.1"/>
    <property type="molecule type" value="Genomic_DNA"/>
</dbReference>
<dbReference type="GeneID" id="31361629"/>
<dbReference type="RefSeq" id="XP_020433029.1">
    <property type="nucleotide sequence ID" value="XM_020577009.1"/>
</dbReference>
<evidence type="ECO:0000313" key="6">
    <source>
        <dbReference type="EMBL" id="EFA80911.1"/>
    </source>
</evidence>
<keyword evidence="7" id="KW-1185">Reference proteome</keyword>
<dbReference type="PROSITE" id="PS00444">
    <property type="entry name" value="POLYPRENYL_SYNTHASE_2"/>
    <property type="match status" value="1"/>
</dbReference>